<dbReference type="InterPro" id="IPR045851">
    <property type="entry name" value="AMP-bd_C_sf"/>
</dbReference>
<dbReference type="InterPro" id="IPR025110">
    <property type="entry name" value="AMP-bd_C"/>
</dbReference>
<dbReference type="RefSeq" id="WP_183969032.1">
    <property type="nucleotide sequence ID" value="NZ_BAABEW010000024.1"/>
</dbReference>
<feature type="domain" description="AMP-dependent synthetase/ligase" evidence="1">
    <location>
        <begin position="30"/>
        <end position="410"/>
    </location>
</feature>
<evidence type="ECO:0000313" key="3">
    <source>
        <dbReference type="EMBL" id="MBB5272969.1"/>
    </source>
</evidence>
<dbReference type="AlphaFoldDB" id="A0A7W8MAB5"/>
<dbReference type="EMBL" id="JACHGB010000005">
    <property type="protein sequence ID" value="MBB5272969.1"/>
    <property type="molecule type" value="Genomic_DNA"/>
</dbReference>
<dbReference type="Pfam" id="PF00501">
    <property type="entry name" value="AMP-binding"/>
    <property type="match status" value="1"/>
</dbReference>
<reference evidence="3 4" key="1">
    <citation type="submission" date="2020-08" db="EMBL/GenBank/DDBJ databases">
        <title>Genomic Encyclopedia of Type Strains, Phase IV (KMG-IV): sequencing the most valuable type-strain genomes for metagenomic binning, comparative biology and taxonomic classification.</title>
        <authorList>
            <person name="Goeker M."/>
        </authorList>
    </citation>
    <scope>NUCLEOTIDE SEQUENCE [LARGE SCALE GENOMIC DNA]</scope>
    <source>
        <strain evidence="3 4">DSM 29781</strain>
    </source>
</reference>
<proteinExistence type="predicted"/>
<gene>
    <name evidence="3" type="ORF">HNQ70_002992</name>
</gene>
<accession>A0A7W8MAB5</accession>
<dbReference type="Gene3D" id="3.30.300.30">
    <property type="match status" value="1"/>
</dbReference>
<dbReference type="SUPFAM" id="SSF56801">
    <property type="entry name" value="Acetyl-CoA synthetase-like"/>
    <property type="match status" value="1"/>
</dbReference>
<dbReference type="Pfam" id="PF13193">
    <property type="entry name" value="AMP-binding_C"/>
    <property type="match status" value="1"/>
</dbReference>
<sequence>MNRTAHERFWPRGLPRTLHFPRTSLWYNLEVAATRYPDKAAIVFYDTVIRYAQLRERVDRLAAFLQQRCGVRRGDRVALFSQNCPQYIVAYYAILRADAAVVPVNAMSTAGEFDYYLADSGASVGVVARDLFASARAAVDEGRLRHAVVLEYADALEAPTDMQVPNWVSARSAPVEHPAVTAWADALGAGLAPAPHLAGPDDLCVLPYTSGTTGHPKGCIHTHYTMTCSLVGSAFWRGLSSESVALGVAPMFHLLGMQNGMNLPICLGGTVAMLPRWDPAAAATLIERYGVSVWTAPPAMLVDFFAQPDIGSRDLSSLAVLTGGGAAMPESVATMLHDRFGLAYLEGYGMTETASFLHGNPPHRPKRQCLGMPTFEVDSRIVDPETLEELPQGETGELITSAPQVMLGYWNNPQANEQAFIERDGKRFLRTGDLACLDEDGYFFMRDRLKRMINASGYKVWPAEVENLMYGHPDIHEVCVIGVRDARRGETVKAFVVPKPPARGTLTAEAIETWCRTMMSAYKVPRIVEFIDALPKSATGKVSWRELQEREAAGKES</sequence>
<keyword evidence="3" id="KW-0436">Ligase</keyword>
<dbReference type="NCBIfam" id="NF006181">
    <property type="entry name" value="PRK08314.1"/>
    <property type="match status" value="1"/>
</dbReference>
<dbReference type="Proteomes" id="UP000532440">
    <property type="component" value="Unassembled WGS sequence"/>
</dbReference>
<evidence type="ECO:0000313" key="4">
    <source>
        <dbReference type="Proteomes" id="UP000532440"/>
    </source>
</evidence>
<dbReference type="Gene3D" id="3.40.50.12780">
    <property type="entry name" value="N-terminal domain of ligase-like"/>
    <property type="match status" value="1"/>
</dbReference>
<dbReference type="PROSITE" id="PS00455">
    <property type="entry name" value="AMP_BINDING"/>
    <property type="match status" value="1"/>
</dbReference>
<dbReference type="InterPro" id="IPR020845">
    <property type="entry name" value="AMP-binding_CS"/>
</dbReference>
<dbReference type="InterPro" id="IPR050237">
    <property type="entry name" value="ATP-dep_AMP-bd_enzyme"/>
</dbReference>
<dbReference type="InterPro" id="IPR000873">
    <property type="entry name" value="AMP-dep_synth/lig_dom"/>
</dbReference>
<dbReference type="EC" id="6.2.1.-" evidence="3"/>
<organism evidence="3 4">
    <name type="scientific">Quisquiliibacterium transsilvanicum</name>
    <dbReference type="NCBI Taxonomy" id="1549638"/>
    <lineage>
        <taxon>Bacteria</taxon>
        <taxon>Pseudomonadati</taxon>
        <taxon>Pseudomonadota</taxon>
        <taxon>Betaproteobacteria</taxon>
        <taxon>Burkholderiales</taxon>
        <taxon>Burkholderiaceae</taxon>
        <taxon>Quisquiliibacterium</taxon>
    </lineage>
</organism>
<feature type="domain" description="AMP-binding enzyme C-terminal" evidence="2">
    <location>
        <begin position="464"/>
        <end position="541"/>
    </location>
</feature>
<evidence type="ECO:0000259" key="2">
    <source>
        <dbReference type="Pfam" id="PF13193"/>
    </source>
</evidence>
<name>A0A7W8MAB5_9BURK</name>
<comment type="caution">
    <text evidence="3">The sequence shown here is derived from an EMBL/GenBank/DDBJ whole genome shotgun (WGS) entry which is preliminary data.</text>
</comment>
<dbReference type="PANTHER" id="PTHR43767">
    <property type="entry name" value="LONG-CHAIN-FATTY-ACID--COA LIGASE"/>
    <property type="match status" value="1"/>
</dbReference>
<evidence type="ECO:0000259" key="1">
    <source>
        <dbReference type="Pfam" id="PF00501"/>
    </source>
</evidence>
<keyword evidence="4" id="KW-1185">Reference proteome</keyword>
<protein>
    <submittedName>
        <fullName evidence="3">Fatty-acyl-CoA synthase</fullName>
        <ecNumber evidence="3">6.2.1.-</ecNumber>
    </submittedName>
</protein>
<dbReference type="InterPro" id="IPR042099">
    <property type="entry name" value="ANL_N_sf"/>
</dbReference>
<dbReference type="GO" id="GO:0016878">
    <property type="term" value="F:acid-thiol ligase activity"/>
    <property type="evidence" value="ECO:0007669"/>
    <property type="project" value="UniProtKB-ARBA"/>
</dbReference>
<dbReference type="PANTHER" id="PTHR43767:SF1">
    <property type="entry name" value="NONRIBOSOMAL PEPTIDE SYNTHASE PES1 (EUROFUNG)-RELATED"/>
    <property type="match status" value="1"/>
</dbReference>